<comment type="caution">
    <text evidence="6">The sequence shown here is derived from an EMBL/GenBank/DDBJ whole genome shotgun (WGS) entry which is preliminary data.</text>
</comment>
<feature type="compositionally biased region" description="Basic and acidic residues" evidence="4">
    <location>
        <begin position="11"/>
        <end position="21"/>
    </location>
</feature>
<dbReference type="STRING" id="63057.A0A2P5D0K9"/>
<dbReference type="EMBL" id="JXTC01000309">
    <property type="protein sequence ID" value="PON66797.1"/>
    <property type="molecule type" value="Genomic_DNA"/>
</dbReference>
<protein>
    <submittedName>
        <fullName evidence="6">Exocyst component Exo84, C-terminal</fullName>
    </submittedName>
</protein>
<gene>
    <name evidence="6" type="ORF">TorRG33x02_266550</name>
</gene>
<dbReference type="OrthoDB" id="642193at2759"/>
<comment type="similarity">
    <text evidence="1">Belongs to the EXO84 family.</text>
</comment>
<dbReference type="GO" id="GO:0000145">
    <property type="term" value="C:exocyst"/>
    <property type="evidence" value="ECO:0007669"/>
    <property type="project" value="InterPro"/>
</dbReference>
<dbReference type="InterPro" id="IPR016159">
    <property type="entry name" value="Cullin_repeat-like_dom_sf"/>
</dbReference>
<dbReference type="GO" id="GO:0008104">
    <property type="term" value="P:intracellular protein localization"/>
    <property type="evidence" value="ECO:0007669"/>
    <property type="project" value="TreeGrafter"/>
</dbReference>
<feature type="domain" description="Exocyst component Exo84 C-terminal" evidence="5">
    <location>
        <begin position="150"/>
        <end position="342"/>
    </location>
</feature>
<name>A0A2P5D0K9_TREOI</name>
<dbReference type="AlphaFoldDB" id="A0A2P5D0K9"/>
<evidence type="ECO:0000259" key="5">
    <source>
        <dbReference type="Pfam" id="PF16528"/>
    </source>
</evidence>
<dbReference type="GO" id="GO:0006893">
    <property type="term" value="P:Golgi to plasma membrane transport"/>
    <property type="evidence" value="ECO:0007669"/>
    <property type="project" value="TreeGrafter"/>
</dbReference>
<evidence type="ECO:0000256" key="3">
    <source>
        <dbReference type="ARBA" id="ARBA00022483"/>
    </source>
</evidence>
<keyword evidence="7" id="KW-1185">Reference proteome</keyword>
<evidence type="ECO:0000256" key="1">
    <source>
        <dbReference type="ARBA" id="ARBA00007210"/>
    </source>
</evidence>
<keyword evidence="2" id="KW-0813">Transport</keyword>
<dbReference type="PANTHER" id="PTHR21426:SF13">
    <property type="entry name" value="OS08G0566700 PROTEIN"/>
    <property type="match status" value="1"/>
</dbReference>
<keyword evidence="3" id="KW-0268">Exocytosis</keyword>
<dbReference type="InterPro" id="IPR033961">
    <property type="entry name" value="Exo84"/>
</dbReference>
<evidence type="ECO:0000256" key="4">
    <source>
        <dbReference type="SAM" id="MobiDB-lite"/>
    </source>
</evidence>
<proteinExistence type="inferred from homology"/>
<evidence type="ECO:0000256" key="2">
    <source>
        <dbReference type="ARBA" id="ARBA00022448"/>
    </source>
</evidence>
<organism evidence="6 7">
    <name type="scientific">Trema orientale</name>
    <name type="common">Charcoal tree</name>
    <name type="synonym">Celtis orientalis</name>
    <dbReference type="NCBI Taxonomy" id="63057"/>
    <lineage>
        <taxon>Eukaryota</taxon>
        <taxon>Viridiplantae</taxon>
        <taxon>Streptophyta</taxon>
        <taxon>Embryophyta</taxon>
        <taxon>Tracheophyta</taxon>
        <taxon>Spermatophyta</taxon>
        <taxon>Magnoliopsida</taxon>
        <taxon>eudicotyledons</taxon>
        <taxon>Gunneridae</taxon>
        <taxon>Pentapetalae</taxon>
        <taxon>rosids</taxon>
        <taxon>fabids</taxon>
        <taxon>Rosales</taxon>
        <taxon>Cannabaceae</taxon>
        <taxon>Trema</taxon>
    </lineage>
</organism>
<sequence length="827" mass="93203">MEASSTSSRFRFRDHNSDTEKASPSVTDSDVSSASSDGDDDESDLASMTGRGIKHLCSELLELKLASNEEFHKNIFSNYEAFIGIFNEAERLETELDQLKDHISTQKRLIRKLVDVTCTKVSVSEETMGPIIEDFVSSEPPPLNEFEDHMNNISETLDFLLFEKNLDEALDVIEFEDENLRRMKVEGTLALDDLSLFYDSAISERKGALTLELTLLAENPRITAPELQKALSGLYRLGEAHLADELMLKYYHARIETGIRDLQRSEPFSNGVYVRELAKVVFSLIAQAARSFAMLNGDTSLYTKELIQWSLGETSVYIDCFNHYIESISEVSEGLSTAVQAAQVSMSFCSLLETQGLMLLPYLIHHIRTSMEGVLHSRLEHFKKVIAIFTTADSWDLGRYLVTEITNEGRNPMILGQEPEYCLLTSSGWKFLTLVQAITEGVTPLVALQMEDSIFSGLINLFKDYVAILERALIHVTENDDPRINLAVSLPQQISILANLSALEQLFPKMVRAVHEGLHPVNSDDTNEHTVISYQEKELDSLTLFTQEASSQLRFRFCCQYIDRIMSNEISYKLTPEVRSEGMPSVTFQVLFLELRKLERLGEDNVFEKEWILELQRELVEITFIQIATKKDMWATTEENLARENSINNKQQFILDLQFLAEITKYGGYFSNNPLVLADLIKSACLSVGLIPERDVNDNSYELDSVNEVIQNLIESEKTTLLIQDIEESMSVLGEEALEVQSEIADNSAASIGDHLLEEDIRSTITNLEDSSTSLGIITCESLSHDHEADDETNISTEKYDLPSLPLSVDVVEEGDNNDINQDVPSL</sequence>
<feature type="region of interest" description="Disordered" evidence="4">
    <location>
        <begin position="1"/>
        <end position="47"/>
    </location>
</feature>
<dbReference type="InterPro" id="IPR032403">
    <property type="entry name" value="Exo84_C"/>
</dbReference>
<evidence type="ECO:0000313" key="7">
    <source>
        <dbReference type="Proteomes" id="UP000237000"/>
    </source>
</evidence>
<dbReference type="Pfam" id="PF08700">
    <property type="entry name" value="VPS51_Exo84_N"/>
    <property type="match status" value="1"/>
</dbReference>
<dbReference type="GO" id="GO:0006887">
    <property type="term" value="P:exocytosis"/>
    <property type="evidence" value="ECO:0007669"/>
    <property type="project" value="UniProtKB-KW"/>
</dbReference>
<dbReference type="SUPFAM" id="SSF74788">
    <property type="entry name" value="Cullin repeat-like"/>
    <property type="match status" value="1"/>
</dbReference>
<evidence type="ECO:0000313" key="6">
    <source>
        <dbReference type="EMBL" id="PON66797.1"/>
    </source>
</evidence>
<dbReference type="PANTHER" id="PTHR21426">
    <property type="entry name" value="EXOCYST COMPLEX COMPONENT 8"/>
    <property type="match status" value="1"/>
</dbReference>
<reference evidence="7" key="1">
    <citation type="submission" date="2016-06" db="EMBL/GenBank/DDBJ databases">
        <title>Parallel loss of symbiosis genes in relatives of nitrogen-fixing non-legume Parasponia.</title>
        <authorList>
            <person name="Van Velzen R."/>
            <person name="Holmer R."/>
            <person name="Bu F."/>
            <person name="Rutten L."/>
            <person name="Van Zeijl A."/>
            <person name="Liu W."/>
            <person name="Santuari L."/>
            <person name="Cao Q."/>
            <person name="Sharma T."/>
            <person name="Shen D."/>
            <person name="Roswanjaya Y."/>
            <person name="Wardhani T."/>
            <person name="Kalhor M.S."/>
            <person name="Jansen J."/>
            <person name="Van den Hoogen J."/>
            <person name="Gungor B."/>
            <person name="Hartog M."/>
            <person name="Hontelez J."/>
            <person name="Verver J."/>
            <person name="Yang W.-C."/>
            <person name="Schijlen E."/>
            <person name="Repin R."/>
            <person name="Schilthuizen M."/>
            <person name="Schranz E."/>
            <person name="Heidstra R."/>
            <person name="Miyata K."/>
            <person name="Fedorova E."/>
            <person name="Kohlen W."/>
            <person name="Bisseling T."/>
            <person name="Smit S."/>
            <person name="Geurts R."/>
        </authorList>
    </citation>
    <scope>NUCLEOTIDE SEQUENCE [LARGE SCALE GENOMIC DNA]</scope>
    <source>
        <strain evidence="7">cv. RG33-2</strain>
    </source>
</reference>
<feature type="compositionally biased region" description="Low complexity" evidence="4">
    <location>
        <begin position="22"/>
        <end position="36"/>
    </location>
</feature>
<dbReference type="Pfam" id="PF16528">
    <property type="entry name" value="Exo84_C"/>
    <property type="match status" value="1"/>
</dbReference>
<dbReference type="Proteomes" id="UP000237000">
    <property type="component" value="Unassembled WGS sequence"/>
</dbReference>
<dbReference type="InParanoid" id="A0A2P5D0K9"/>
<accession>A0A2P5D0K9</accession>